<evidence type="ECO:0000256" key="5">
    <source>
        <dbReference type="ARBA" id="ARBA00022801"/>
    </source>
</evidence>
<dbReference type="InterPro" id="IPR036397">
    <property type="entry name" value="RNaseH_sf"/>
</dbReference>
<feature type="region of interest" description="Disordered" evidence="7">
    <location>
        <begin position="165"/>
        <end position="196"/>
    </location>
</feature>
<dbReference type="Proteomes" id="UP001642484">
    <property type="component" value="Unassembled WGS sequence"/>
</dbReference>
<dbReference type="InterPro" id="IPR012337">
    <property type="entry name" value="RNaseH-like_sf"/>
</dbReference>
<feature type="compositionally biased region" description="Low complexity" evidence="7">
    <location>
        <begin position="467"/>
        <end position="476"/>
    </location>
</feature>
<accession>A0ABP0II45</accession>
<dbReference type="EMBL" id="CAXAMN010002736">
    <property type="protein sequence ID" value="CAK9001028.1"/>
    <property type="molecule type" value="Genomic_DNA"/>
</dbReference>
<evidence type="ECO:0000256" key="6">
    <source>
        <dbReference type="ARBA" id="ARBA00022918"/>
    </source>
</evidence>
<feature type="compositionally biased region" description="Low complexity" evidence="7">
    <location>
        <begin position="180"/>
        <end position="191"/>
    </location>
</feature>
<dbReference type="Gene3D" id="3.30.420.10">
    <property type="entry name" value="Ribonuclease H-like superfamily/Ribonuclease H"/>
    <property type="match status" value="1"/>
</dbReference>
<comment type="caution">
    <text evidence="9">The sequence shown here is derived from an EMBL/GenBank/DDBJ whole genome shotgun (WGS) entry which is preliminary data.</text>
</comment>
<evidence type="ECO:0000313" key="9">
    <source>
        <dbReference type="EMBL" id="CAK9001028.1"/>
    </source>
</evidence>
<name>A0ABP0II45_9DINO</name>
<keyword evidence="4" id="KW-0255">Endonuclease</keyword>
<dbReference type="PANTHER" id="PTHR37984">
    <property type="entry name" value="PROTEIN CBG26694"/>
    <property type="match status" value="1"/>
</dbReference>
<gene>
    <name evidence="9" type="ORF">CCMP2556_LOCUS6297</name>
</gene>
<keyword evidence="5" id="KW-0378">Hydrolase</keyword>
<dbReference type="InterPro" id="IPR050951">
    <property type="entry name" value="Retrovirus_Pol_polyprotein"/>
</dbReference>
<keyword evidence="2" id="KW-0548">Nucleotidyltransferase</keyword>
<protein>
    <recommendedName>
        <fullName evidence="8">Integrase catalytic domain-containing protein</fullName>
    </recommendedName>
</protein>
<keyword evidence="1" id="KW-0808">Transferase</keyword>
<evidence type="ECO:0000256" key="4">
    <source>
        <dbReference type="ARBA" id="ARBA00022759"/>
    </source>
</evidence>
<evidence type="ECO:0000313" key="10">
    <source>
        <dbReference type="Proteomes" id="UP001642484"/>
    </source>
</evidence>
<dbReference type="InterPro" id="IPR001969">
    <property type="entry name" value="Aspartic_peptidase_AS"/>
</dbReference>
<dbReference type="PROSITE" id="PS00141">
    <property type="entry name" value="ASP_PROTEASE"/>
    <property type="match status" value="1"/>
</dbReference>
<evidence type="ECO:0000256" key="1">
    <source>
        <dbReference type="ARBA" id="ARBA00022679"/>
    </source>
</evidence>
<organism evidence="9 10">
    <name type="scientific">Durusdinium trenchii</name>
    <dbReference type="NCBI Taxonomy" id="1381693"/>
    <lineage>
        <taxon>Eukaryota</taxon>
        <taxon>Sar</taxon>
        <taxon>Alveolata</taxon>
        <taxon>Dinophyceae</taxon>
        <taxon>Suessiales</taxon>
        <taxon>Symbiodiniaceae</taxon>
        <taxon>Durusdinium</taxon>
    </lineage>
</organism>
<evidence type="ECO:0000256" key="3">
    <source>
        <dbReference type="ARBA" id="ARBA00022722"/>
    </source>
</evidence>
<feature type="compositionally biased region" description="Basic residues" evidence="7">
    <location>
        <begin position="169"/>
        <end position="178"/>
    </location>
</feature>
<evidence type="ECO:0000256" key="7">
    <source>
        <dbReference type="SAM" id="MobiDB-lite"/>
    </source>
</evidence>
<proteinExistence type="predicted"/>
<dbReference type="InterPro" id="IPR001584">
    <property type="entry name" value="Integrase_cat-core"/>
</dbReference>
<feature type="region of interest" description="Disordered" evidence="7">
    <location>
        <begin position="463"/>
        <end position="500"/>
    </location>
</feature>
<dbReference type="PROSITE" id="PS50994">
    <property type="entry name" value="INTEGRASE"/>
    <property type="match status" value="1"/>
</dbReference>
<evidence type="ECO:0000259" key="8">
    <source>
        <dbReference type="PROSITE" id="PS50994"/>
    </source>
</evidence>
<evidence type="ECO:0000256" key="2">
    <source>
        <dbReference type="ARBA" id="ARBA00022695"/>
    </source>
</evidence>
<dbReference type="SUPFAM" id="SSF53098">
    <property type="entry name" value="Ribonuclease H-like"/>
    <property type="match status" value="1"/>
</dbReference>
<keyword evidence="3" id="KW-0540">Nuclease</keyword>
<keyword evidence="10" id="KW-1185">Reference proteome</keyword>
<feature type="domain" description="Integrase catalytic" evidence="8">
    <location>
        <begin position="867"/>
        <end position="1032"/>
    </location>
</feature>
<reference evidence="9 10" key="1">
    <citation type="submission" date="2024-02" db="EMBL/GenBank/DDBJ databases">
        <authorList>
            <person name="Chen Y."/>
            <person name="Shah S."/>
            <person name="Dougan E. K."/>
            <person name="Thang M."/>
            <person name="Chan C."/>
        </authorList>
    </citation>
    <scope>NUCLEOTIDE SEQUENCE [LARGE SCALE GENOMIC DNA]</scope>
</reference>
<dbReference type="PANTHER" id="PTHR37984:SF5">
    <property type="entry name" value="PROTEIN NYNRIN-LIKE"/>
    <property type="match status" value="1"/>
</dbReference>
<sequence>MCFAPSGTHYELKMLNADFVVQKMNYDFMNVNKFPRGMERRAPIALCSGWSTMVNYGAFGVGQSSYASTATPASSSQGEGTWYQDGRGGYTWWDYDEETEEFYHQDAAGTYWALTDWDSRHQESYLTEEQQKELDQAYATYEGKFRSFTESRNLMHQKQLGRGFFPKGGKGKKGKGGGKFRPTTSTSSSSTGRGKGAAMSADVMAAGVGTPGYTGCFICGSRDHEFRQCPRKGAGRKGKGGNIYVVTEVVGIVPELVGHVSQPDLEGYAVLDTGATETVTSLEALEYVMKKRRALFGDEYVEVIDGPPKSFRFGNGQTMPNKIFGKLRSHSTAKLKEKNTGRALQRKDDKLDYSRTVRADPRDPRTVGSPCFGSHEPAAPFRGSPTGENAHQVQVETGVHTCIAWGAHALTRQAGALPVDVERQLDSLKEKAPYSDLLRNHEIGLDGAERSCLDRLEKIRHRKNYNRSSPSTPSTRATDETTVRTASEGYRSPSQQMPLRPRTPVIDVEQGEAQFADAGGAGGRREGAQPISFDPELAGCGRGGAEDSVNYEEKNDIEPDYELIMADETDENYHDDFTILHLKDEEKNYMVNLTQDHFMDLEDEIYACGGLREEDRLDVLELCCEENSLLADTINKMGGKAERAGLFNGCDILKVEGGNKSPDASSSWEMNYMLNGGHVAWEWPRYNDGWYFPEVRSFLDYEDHNFDGCMFGLRSLEGFHKKPWTVRSSRSGVFELMERKCNGSHTHVPLEGGCRTKKSALYTTSMCRTAAKCILDNLDTAYDVFGVETIKIDRESLKTMTAQELERLTVTVMKLHRRCGHPSNRALVRTLAARNADGKMLAIAEQLKRDECQEGQFSPPMGNVSLEKEEKIWNTLQMDVMFYKHGTNVHHFLIMLDEASGFSISAELMVRTEDLHANVDTPSVIEALEGSWFQYFGQPSRIRCNLEGAFRGRDLEAFCAERGIELLQVPAEHHQSTGDVERQIGELRHKVELFLRNEDVPPRRAVYSMTSAHNNMRRIGGYSPSQWAFGRQVDNADNVAMHSSEGTSDTAMSQNLELRLRAEKKYLELQAKAKISRALNSKTKISSRFLPGDLVYYKRYKVSQDFPAHNLVDQPRLRISRWYGPGRVLATETRLQEQGTRRVAASTIWVVSQGRLKKFHVDQLRHTNERERLTCSDTSMDADGN</sequence>
<keyword evidence="6" id="KW-0695">RNA-directed DNA polymerase</keyword>